<dbReference type="RefSeq" id="WP_217066362.1">
    <property type="nucleotide sequence ID" value="NZ_JAHQCS010000094.1"/>
</dbReference>
<organism evidence="2 3">
    <name type="scientific">Evansella tamaricis</name>
    <dbReference type="NCBI Taxonomy" id="2069301"/>
    <lineage>
        <taxon>Bacteria</taxon>
        <taxon>Bacillati</taxon>
        <taxon>Bacillota</taxon>
        <taxon>Bacilli</taxon>
        <taxon>Bacillales</taxon>
        <taxon>Bacillaceae</taxon>
        <taxon>Evansella</taxon>
    </lineage>
</organism>
<evidence type="ECO:0000259" key="1">
    <source>
        <dbReference type="Pfam" id="PF05239"/>
    </source>
</evidence>
<keyword evidence="3" id="KW-1185">Reference proteome</keyword>
<dbReference type="Pfam" id="PF05239">
    <property type="entry name" value="PRC"/>
    <property type="match status" value="2"/>
</dbReference>
<feature type="domain" description="PRC-barrel" evidence="1">
    <location>
        <begin position="13"/>
        <end position="75"/>
    </location>
</feature>
<proteinExistence type="predicted"/>
<name>A0ABS6JH50_9BACI</name>
<dbReference type="EMBL" id="JAHQCS010000094">
    <property type="protein sequence ID" value="MBU9712177.1"/>
    <property type="molecule type" value="Genomic_DNA"/>
</dbReference>
<accession>A0ABS6JH50</accession>
<dbReference type="Proteomes" id="UP000784880">
    <property type="component" value="Unassembled WGS sequence"/>
</dbReference>
<protein>
    <submittedName>
        <fullName evidence="2">PRC-barrel domain-containing protein</fullName>
    </submittedName>
</protein>
<reference evidence="2 3" key="1">
    <citation type="submission" date="2021-06" db="EMBL/GenBank/DDBJ databases">
        <title>Bacillus sp. RD4P76, an endophyte from a halophyte.</title>
        <authorList>
            <person name="Sun J.-Q."/>
        </authorList>
    </citation>
    <scope>NUCLEOTIDE SEQUENCE [LARGE SCALE GENOMIC DNA]</scope>
    <source>
        <strain evidence="2 3">CGMCC 1.15917</strain>
    </source>
</reference>
<comment type="caution">
    <text evidence="2">The sequence shown here is derived from an EMBL/GenBank/DDBJ whole genome shotgun (WGS) entry which is preliminary data.</text>
</comment>
<gene>
    <name evidence="2" type="ORF">KS419_10530</name>
</gene>
<evidence type="ECO:0000313" key="2">
    <source>
        <dbReference type="EMBL" id="MBU9712177.1"/>
    </source>
</evidence>
<feature type="domain" description="PRC-barrel" evidence="1">
    <location>
        <begin position="157"/>
        <end position="224"/>
    </location>
</feature>
<evidence type="ECO:0000313" key="3">
    <source>
        <dbReference type="Proteomes" id="UP000784880"/>
    </source>
</evidence>
<dbReference type="InterPro" id="IPR027275">
    <property type="entry name" value="PRC-brl_dom"/>
</dbReference>
<sequence>MLVFGQRLETFHVQATDGELGKVKDIYFDEENWVIRYLVIDTLKWLPGRKVLLSPIAFDHIDFENEKVNILETKEKIKESPPIDEHKPVSRQYEARLSVYYSWPLYWGYYEPERYWGNYNTPHQLKEQETMPEVFDPEEVEQTNKLRSAKELKGEFTGYKINTIDGEIGNVADFLIDDENWKIRYFVVGTGNWLPGKYVVLSVDWIQDISWKDSSVTVDLTKDQIENGPFFELGDPFTKKEEKILYESYGKNLHL</sequence>